<dbReference type="SUPFAM" id="SSF47413">
    <property type="entry name" value="lambda repressor-like DNA-binding domains"/>
    <property type="match status" value="1"/>
</dbReference>
<dbReference type="PROSITE" id="PS50932">
    <property type="entry name" value="HTH_LACI_2"/>
    <property type="match status" value="1"/>
</dbReference>
<keyword evidence="7" id="KW-1185">Reference proteome</keyword>
<dbReference type="SMART" id="SM00354">
    <property type="entry name" value="HTH_LACI"/>
    <property type="match status" value="1"/>
</dbReference>
<sequence length="339" mass="38532">MKKRVLISDIAKALGISVTTVSFILNDKAKEKRISDAMTKRVLDYVKKVGYKPNQLAKSLRTGQTKILGLLVEDIANPFFSNVAKYIERQAYDAGYHIIYCSMNNDGQKAKELIQMFMDRQVDGFIITPSEGLEDTIANIRQNNIPVVLFDRYIPTVDTHYVVSDNKKGAYEATKHLLENENKRVGLISLYSNQTQMRDRLEGYMQAMDEFQLQSYIKKLQLGAPEQDAKDQILEFIVDNKMDAVLFSTNYLAVSGLKALKEHRIPLPRMAAFDEHTLFKLHDPSITVVSQNIEQLTKELIQTLVADIAGRSKELRKITIPCELIIRESSIVTLPEQIS</sequence>
<dbReference type="EMBL" id="FOZZ01000007">
    <property type="protein sequence ID" value="SFS95013.1"/>
    <property type="molecule type" value="Genomic_DNA"/>
</dbReference>
<dbReference type="Gene3D" id="3.40.50.2300">
    <property type="match status" value="2"/>
</dbReference>
<dbReference type="SUPFAM" id="SSF53822">
    <property type="entry name" value="Periplasmic binding protein-like I"/>
    <property type="match status" value="1"/>
</dbReference>
<evidence type="ECO:0000259" key="5">
    <source>
        <dbReference type="PROSITE" id="PS50932"/>
    </source>
</evidence>
<keyword evidence="1" id="KW-0678">Repressor</keyword>
<keyword evidence="2" id="KW-0805">Transcription regulation</keyword>
<dbReference type="InterPro" id="IPR010982">
    <property type="entry name" value="Lambda_DNA-bd_dom_sf"/>
</dbReference>
<dbReference type="PANTHER" id="PTHR30146">
    <property type="entry name" value="LACI-RELATED TRANSCRIPTIONAL REPRESSOR"/>
    <property type="match status" value="1"/>
</dbReference>
<dbReference type="InterPro" id="IPR028082">
    <property type="entry name" value="Peripla_BP_I"/>
</dbReference>
<evidence type="ECO:0000313" key="7">
    <source>
        <dbReference type="Proteomes" id="UP000198785"/>
    </source>
</evidence>
<feature type="domain" description="HTH lacI-type" evidence="5">
    <location>
        <begin position="5"/>
        <end position="62"/>
    </location>
</feature>
<dbReference type="Pfam" id="PF00356">
    <property type="entry name" value="LacI"/>
    <property type="match status" value="1"/>
</dbReference>
<evidence type="ECO:0000256" key="1">
    <source>
        <dbReference type="ARBA" id="ARBA00022491"/>
    </source>
</evidence>
<protein>
    <submittedName>
        <fullName evidence="6">Transcriptional regulator, LacI family</fullName>
    </submittedName>
</protein>
<dbReference type="InterPro" id="IPR000843">
    <property type="entry name" value="HTH_LacI"/>
</dbReference>
<evidence type="ECO:0000313" key="6">
    <source>
        <dbReference type="EMBL" id="SFS95013.1"/>
    </source>
</evidence>
<evidence type="ECO:0000256" key="4">
    <source>
        <dbReference type="ARBA" id="ARBA00023163"/>
    </source>
</evidence>
<dbReference type="RefSeq" id="WP_093366069.1">
    <property type="nucleotide sequence ID" value="NZ_FOZZ01000007.1"/>
</dbReference>
<dbReference type="STRING" id="683125.SAMN05660206_107184"/>
<keyword evidence="3" id="KW-0238">DNA-binding</keyword>
<dbReference type="PANTHER" id="PTHR30146:SF148">
    <property type="entry name" value="HTH-TYPE TRANSCRIPTIONAL REPRESSOR PURR-RELATED"/>
    <property type="match status" value="1"/>
</dbReference>
<evidence type="ECO:0000256" key="3">
    <source>
        <dbReference type="ARBA" id="ARBA00023125"/>
    </source>
</evidence>
<dbReference type="InterPro" id="IPR001761">
    <property type="entry name" value="Peripla_BP/Lac1_sug-bd_dom"/>
</dbReference>
<dbReference type="Pfam" id="PF00532">
    <property type="entry name" value="Peripla_BP_1"/>
    <property type="match status" value="1"/>
</dbReference>
<dbReference type="GO" id="GO:0003700">
    <property type="term" value="F:DNA-binding transcription factor activity"/>
    <property type="evidence" value="ECO:0007669"/>
    <property type="project" value="TreeGrafter"/>
</dbReference>
<name>A0A1I6U0M5_9SPHI</name>
<dbReference type="Gene3D" id="1.10.260.40">
    <property type="entry name" value="lambda repressor-like DNA-binding domains"/>
    <property type="match status" value="1"/>
</dbReference>
<dbReference type="GO" id="GO:0000976">
    <property type="term" value="F:transcription cis-regulatory region binding"/>
    <property type="evidence" value="ECO:0007669"/>
    <property type="project" value="TreeGrafter"/>
</dbReference>
<reference evidence="6 7" key="1">
    <citation type="submission" date="2016-10" db="EMBL/GenBank/DDBJ databases">
        <authorList>
            <person name="de Groot N.N."/>
        </authorList>
    </citation>
    <scope>NUCLEOTIDE SEQUENCE [LARGE SCALE GENOMIC DNA]</scope>
    <source>
        <strain evidence="6 7">DSM 22789</strain>
    </source>
</reference>
<keyword evidence="4" id="KW-0804">Transcription</keyword>
<proteinExistence type="predicted"/>
<evidence type="ECO:0000256" key="2">
    <source>
        <dbReference type="ARBA" id="ARBA00023015"/>
    </source>
</evidence>
<dbReference type="OrthoDB" id="9803256at2"/>
<dbReference type="Proteomes" id="UP000198785">
    <property type="component" value="Unassembled WGS sequence"/>
</dbReference>
<dbReference type="CDD" id="cd01392">
    <property type="entry name" value="HTH_LacI"/>
    <property type="match status" value="1"/>
</dbReference>
<accession>A0A1I6U0M5</accession>
<gene>
    <name evidence="6" type="ORF">SAMN05660206_107184</name>
</gene>
<organism evidence="6 7">
    <name type="scientific">Sphingobacterium wenxiniae</name>
    <dbReference type="NCBI Taxonomy" id="683125"/>
    <lineage>
        <taxon>Bacteria</taxon>
        <taxon>Pseudomonadati</taxon>
        <taxon>Bacteroidota</taxon>
        <taxon>Sphingobacteriia</taxon>
        <taxon>Sphingobacteriales</taxon>
        <taxon>Sphingobacteriaceae</taxon>
        <taxon>Sphingobacterium</taxon>
    </lineage>
</organism>
<dbReference type="AlphaFoldDB" id="A0A1I6U0M5"/>